<dbReference type="RefSeq" id="WP_096461396.1">
    <property type="nucleotide sequence ID" value="NZ_AP014936.1"/>
</dbReference>
<keyword evidence="2" id="KW-1185">Reference proteome</keyword>
<sequence length="88" mass="10544">MRPHSASSTRYPTPREIGVTIPPHLLPERFCAGFEHGLKGGQLDHVEYFRRSFRLGFRTAKLYLREIRRRRGVIELPRRRMRLTARWE</sequence>
<evidence type="ECO:0000313" key="1">
    <source>
        <dbReference type="EMBL" id="BAU48933.1"/>
    </source>
</evidence>
<name>A0A1B4V5V3_9GAMM</name>
<accession>A0A1B4V5V3</accession>
<protein>
    <submittedName>
        <fullName evidence="1">Uncharacterized protein</fullName>
    </submittedName>
</protein>
<organism evidence="1 2">
    <name type="scientific">Sulfurifustis variabilis</name>
    <dbReference type="NCBI Taxonomy" id="1675686"/>
    <lineage>
        <taxon>Bacteria</taxon>
        <taxon>Pseudomonadati</taxon>
        <taxon>Pseudomonadota</taxon>
        <taxon>Gammaproteobacteria</taxon>
        <taxon>Acidiferrobacterales</taxon>
        <taxon>Acidiferrobacteraceae</taxon>
        <taxon>Sulfurifustis</taxon>
    </lineage>
</organism>
<dbReference type="OrthoDB" id="9871336at2"/>
<reference evidence="1 2" key="1">
    <citation type="submission" date="2015-08" db="EMBL/GenBank/DDBJ databases">
        <title>Complete genome sequence of Sulfurifustis variabilis.</title>
        <authorList>
            <person name="Miura A."/>
            <person name="Kojima H."/>
            <person name="Fukui M."/>
        </authorList>
    </citation>
    <scope>NUCLEOTIDE SEQUENCE [LARGE SCALE GENOMIC DNA]</scope>
    <source>
        <strain evidence="2">skN76</strain>
    </source>
</reference>
<gene>
    <name evidence="1" type="ORF">SVA_2383</name>
</gene>
<dbReference type="KEGG" id="sva:SVA_2383"/>
<dbReference type="Proteomes" id="UP000218899">
    <property type="component" value="Chromosome"/>
</dbReference>
<proteinExistence type="predicted"/>
<dbReference type="AlphaFoldDB" id="A0A1B4V5V3"/>
<evidence type="ECO:0000313" key="2">
    <source>
        <dbReference type="Proteomes" id="UP000218899"/>
    </source>
</evidence>
<dbReference type="EMBL" id="AP014936">
    <property type="protein sequence ID" value="BAU48933.1"/>
    <property type="molecule type" value="Genomic_DNA"/>
</dbReference>